<accession>F4PXA1</accession>
<dbReference type="EMBL" id="GL883013">
    <property type="protein sequence ID" value="EGG19904.1"/>
    <property type="molecule type" value="Genomic_DNA"/>
</dbReference>
<feature type="transmembrane region" description="Helical" evidence="2">
    <location>
        <begin position="98"/>
        <end position="121"/>
    </location>
</feature>
<feature type="region of interest" description="Disordered" evidence="1">
    <location>
        <begin position="259"/>
        <end position="296"/>
    </location>
</feature>
<evidence type="ECO:0000313" key="4">
    <source>
        <dbReference type="Proteomes" id="UP000007797"/>
    </source>
</evidence>
<evidence type="ECO:0000256" key="1">
    <source>
        <dbReference type="SAM" id="MobiDB-lite"/>
    </source>
</evidence>
<dbReference type="RefSeq" id="XP_004366887.1">
    <property type="nucleotide sequence ID" value="XM_004366830.1"/>
</dbReference>
<keyword evidence="2" id="KW-1133">Transmembrane helix</keyword>
<reference evidence="4" key="1">
    <citation type="journal article" date="2011" name="Genome Res.">
        <title>Phylogeny-wide analysis of social amoeba genomes highlights ancient origins for complex intercellular communication.</title>
        <authorList>
            <person name="Heidel A.J."/>
            <person name="Lawal H.M."/>
            <person name="Felder M."/>
            <person name="Schilde C."/>
            <person name="Helps N.R."/>
            <person name="Tunggal B."/>
            <person name="Rivero F."/>
            <person name="John U."/>
            <person name="Schleicher M."/>
            <person name="Eichinger L."/>
            <person name="Platzer M."/>
            <person name="Noegel A.A."/>
            <person name="Schaap P."/>
            <person name="Gloeckner G."/>
        </authorList>
    </citation>
    <scope>NUCLEOTIDE SEQUENCE [LARGE SCALE GENOMIC DNA]</scope>
    <source>
        <strain evidence="4">SH3</strain>
    </source>
</reference>
<keyword evidence="4" id="KW-1185">Reference proteome</keyword>
<evidence type="ECO:0000313" key="3">
    <source>
        <dbReference type="EMBL" id="EGG19904.1"/>
    </source>
</evidence>
<proteinExistence type="predicted"/>
<feature type="transmembrane region" description="Helical" evidence="2">
    <location>
        <begin position="56"/>
        <end position="78"/>
    </location>
</feature>
<evidence type="ECO:0000256" key="2">
    <source>
        <dbReference type="SAM" id="Phobius"/>
    </source>
</evidence>
<feature type="transmembrane region" description="Helical" evidence="2">
    <location>
        <begin position="210"/>
        <end position="227"/>
    </location>
</feature>
<dbReference type="OrthoDB" id="15928at2759"/>
<evidence type="ECO:0008006" key="5">
    <source>
        <dbReference type="Google" id="ProtNLM"/>
    </source>
</evidence>
<dbReference type="KEGG" id="dfa:DFA_07009"/>
<dbReference type="OMA" id="NITESMW"/>
<sequence>MKRGAIFFFAEGMAYIVIFFVFGIQLLKEISYIRIPYGILCYVYDIDEPYENPTVFMLYIVAIHFYTISWYFILLCWVKLVVTFFSKDKKVDFRRSRVVEYIITVVIILTSIFHVVIIALYYKYPNNDYDVCWRWFFGMIAAIIFISFTFYGSNLIRQLSGSNKDIDVVILRKMYFLLGLLAFMGPVLAVLNPTYYYYARSKAPQDWYNLVFYGIEIINSFAVLTLLGRNPLLFKIREMVGISEIYHGLQKSTIKLGSMTRTNSDQSGGHSLDKMSSSQGNSYSMTPSISSPVADSTLQTNNSTIETKNIIIVDGADIDSSPDNNNDEQP</sequence>
<keyword evidence="2" id="KW-0812">Transmembrane</keyword>
<gene>
    <name evidence="3" type="ORF">DFA_07009</name>
</gene>
<feature type="transmembrane region" description="Helical" evidence="2">
    <location>
        <begin position="174"/>
        <end position="198"/>
    </location>
</feature>
<protein>
    <recommendedName>
        <fullName evidence="5">THH1/TOM1/TOM3 domain-containing protein</fullName>
    </recommendedName>
</protein>
<feature type="transmembrane region" description="Helical" evidence="2">
    <location>
        <begin position="7"/>
        <end position="27"/>
    </location>
</feature>
<dbReference type="AlphaFoldDB" id="F4PXA1"/>
<organism evidence="3 4">
    <name type="scientific">Cavenderia fasciculata</name>
    <name type="common">Slime mold</name>
    <name type="synonym">Dictyostelium fasciculatum</name>
    <dbReference type="NCBI Taxonomy" id="261658"/>
    <lineage>
        <taxon>Eukaryota</taxon>
        <taxon>Amoebozoa</taxon>
        <taxon>Evosea</taxon>
        <taxon>Eumycetozoa</taxon>
        <taxon>Dictyostelia</taxon>
        <taxon>Acytosteliales</taxon>
        <taxon>Cavenderiaceae</taxon>
        <taxon>Cavenderia</taxon>
    </lineage>
</organism>
<dbReference type="GeneID" id="14871880"/>
<name>F4PXA1_CACFS</name>
<feature type="transmembrane region" description="Helical" evidence="2">
    <location>
        <begin position="133"/>
        <end position="153"/>
    </location>
</feature>
<dbReference type="Proteomes" id="UP000007797">
    <property type="component" value="Unassembled WGS sequence"/>
</dbReference>
<keyword evidence="2" id="KW-0472">Membrane</keyword>